<dbReference type="AlphaFoldDB" id="A0ABD2XSE2"/>
<accession>A0ABD2XSE2</accession>
<feature type="region of interest" description="Disordered" evidence="1">
    <location>
        <begin position="254"/>
        <end position="309"/>
    </location>
</feature>
<evidence type="ECO:0000256" key="1">
    <source>
        <dbReference type="SAM" id="MobiDB-lite"/>
    </source>
</evidence>
<dbReference type="Proteomes" id="UP001627154">
    <property type="component" value="Unassembled WGS sequence"/>
</dbReference>
<evidence type="ECO:0000313" key="2">
    <source>
        <dbReference type="EMBL" id="KAL3407599.1"/>
    </source>
</evidence>
<gene>
    <name evidence="2" type="ORF">TKK_000278</name>
</gene>
<evidence type="ECO:0000313" key="3">
    <source>
        <dbReference type="Proteomes" id="UP001627154"/>
    </source>
</evidence>
<dbReference type="EMBL" id="JBJJXI010000003">
    <property type="protein sequence ID" value="KAL3407599.1"/>
    <property type="molecule type" value="Genomic_DNA"/>
</dbReference>
<protein>
    <submittedName>
        <fullName evidence="2">Uncharacterized protein</fullName>
    </submittedName>
</protein>
<name>A0ABD2XSE2_9HYME</name>
<proteinExistence type="predicted"/>
<keyword evidence="3" id="KW-1185">Reference proteome</keyword>
<organism evidence="2 3">
    <name type="scientific">Trichogramma kaykai</name>
    <dbReference type="NCBI Taxonomy" id="54128"/>
    <lineage>
        <taxon>Eukaryota</taxon>
        <taxon>Metazoa</taxon>
        <taxon>Ecdysozoa</taxon>
        <taxon>Arthropoda</taxon>
        <taxon>Hexapoda</taxon>
        <taxon>Insecta</taxon>
        <taxon>Pterygota</taxon>
        <taxon>Neoptera</taxon>
        <taxon>Endopterygota</taxon>
        <taxon>Hymenoptera</taxon>
        <taxon>Apocrita</taxon>
        <taxon>Proctotrupomorpha</taxon>
        <taxon>Chalcidoidea</taxon>
        <taxon>Trichogrammatidae</taxon>
        <taxon>Trichogramma</taxon>
    </lineage>
</organism>
<sequence>MADVRARFCFASVALDSKTIGVKLLTIQLENDETVYQFPESLATKESHATLFDLCIVKNVLKGLKTRGKFRKVWISLTGELKEKYLDEEERPLGSPTCCPTAFVSTSKSAPPQNCLWSQPACPQERTSAAQLAMRAAEKTSRAALRPSFVYPLPSNTRSLPPVAVYINGELLRQEDFSPRAITSDTSWAHEKRRKNSQERYEADWVSGGLNIICGTGAVFPAIFHLLRAPFLRPCGEALVTTWLSLSSGFRQQQQTTPAPTILPATVRSTSPNLRRQQQQQQRASSEKPTSSFSAAEFQRKPHARPLLG</sequence>
<comment type="caution">
    <text evidence="2">The sequence shown here is derived from an EMBL/GenBank/DDBJ whole genome shotgun (WGS) entry which is preliminary data.</text>
</comment>
<reference evidence="2 3" key="1">
    <citation type="journal article" date="2024" name="bioRxiv">
        <title>A reference genome for Trichogramma kaykai: A tiny desert-dwelling parasitoid wasp with competing sex-ratio distorters.</title>
        <authorList>
            <person name="Culotta J."/>
            <person name="Lindsey A.R."/>
        </authorList>
    </citation>
    <scope>NUCLEOTIDE SEQUENCE [LARGE SCALE GENOMIC DNA]</scope>
    <source>
        <strain evidence="2 3">KSX58</strain>
    </source>
</reference>